<evidence type="ECO:0000256" key="4">
    <source>
        <dbReference type="ARBA" id="ARBA00022741"/>
    </source>
</evidence>
<feature type="site" description="Transition state stabilizer" evidence="8">
    <location>
        <position position="212"/>
    </location>
</feature>
<feature type="binding site" evidence="8">
    <location>
        <begin position="255"/>
        <end position="257"/>
    </location>
    <ligand>
        <name>ATP</name>
        <dbReference type="ChEBI" id="CHEBI:30616"/>
    </ligand>
</feature>
<dbReference type="InterPro" id="IPR043129">
    <property type="entry name" value="ATPase_NBD"/>
</dbReference>
<gene>
    <name evidence="8" type="primary">ackA</name>
    <name evidence="10" type="ORF">JOM49_007365</name>
</gene>
<comment type="caution">
    <text evidence="8">Lacks conserved residue(s) required for the propagation of feature annotation.</text>
</comment>
<sequence length="369" mass="39929">MLILTVNPGSSSLRAHLVDTTDHRVVDAAEIGHPADSDEARKELRELLDRMPTDAISAVGHRLVHGGPELTEAVAVDNELCEKVRGLTSLAPLHVPNTVALLDFLRTEIPERPHVLCPDTAFHHGLSEVARTYALPRQWRDDWGLRRYGFHGISFAWALLRASELLGKPAESLNLLIAHLSGGSSVCAVRGGRSVDTSMGFTPLEGLAMAKRSGTVDPGMLVWLLREQKLTLEELEHGLQHESGLLGLSGGLSEDTRELVRAARDGNDRAQLALDVFTHRTRRELAGVAASLDRIDGLVLTGDIGWDQPEVAEDIAAGLGVLGFRGGLDTAREEDAVISRGGVPVLTVQSREELQLAMETARAAQPKRT</sequence>
<dbReference type="Pfam" id="PF00871">
    <property type="entry name" value="Acetate_kinase"/>
    <property type="match status" value="1"/>
</dbReference>
<proteinExistence type="inferred from homology"/>
<dbReference type="EC" id="2.7.2.1" evidence="8"/>
<dbReference type="Gene3D" id="3.30.420.40">
    <property type="match status" value="2"/>
</dbReference>
<keyword evidence="6 8" id="KW-0067">ATP-binding</keyword>
<evidence type="ECO:0000256" key="5">
    <source>
        <dbReference type="ARBA" id="ARBA00022777"/>
    </source>
</evidence>
<dbReference type="Proteomes" id="UP000741013">
    <property type="component" value="Unassembled WGS sequence"/>
</dbReference>
<comment type="subunit">
    <text evidence="8">Homodimer.</text>
</comment>
<evidence type="ECO:0000256" key="3">
    <source>
        <dbReference type="ARBA" id="ARBA00022723"/>
    </source>
</evidence>
<evidence type="ECO:0000256" key="8">
    <source>
        <dbReference type="HAMAP-Rule" id="MF_00020"/>
    </source>
</evidence>
<organism evidence="10 11">
    <name type="scientific">Amycolatopsis magusensis</name>
    <dbReference type="NCBI Taxonomy" id="882444"/>
    <lineage>
        <taxon>Bacteria</taxon>
        <taxon>Bacillati</taxon>
        <taxon>Actinomycetota</taxon>
        <taxon>Actinomycetes</taxon>
        <taxon>Pseudonocardiales</taxon>
        <taxon>Pseudonocardiaceae</taxon>
        <taxon>Amycolatopsis</taxon>
    </lineage>
</organism>
<comment type="catalytic activity">
    <reaction evidence="8">
        <text>acetate + ATP = acetyl phosphate + ADP</text>
        <dbReference type="Rhea" id="RHEA:11352"/>
        <dbReference type="ChEBI" id="CHEBI:22191"/>
        <dbReference type="ChEBI" id="CHEBI:30089"/>
        <dbReference type="ChEBI" id="CHEBI:30616"/>
        <dbReference type="ChEBI" id="CHEBI:456216"/>
        <dbReference type="EC" id="2.7.2.1"/>
    </reaction>
</comment>
<evidence type="ECO:0000313" key="11">
    <source>
        <dbReference type="Proteomes" id="UP000741013"/>
    </source>
</evidence>
<feature type="active site" description="Proton donor/acceptor" evidence="8">
    <location>
        <position position="119"/>
    </location>
</feature>
<evidence type="ECO:0000256" key="2">
    <source>
        <dbReference type="ARBA" id="ARBA00022679"/>
    </source>
</evidence>
<dbReference type="PANTHER" id="PTHR21060:SF21">
    <property type="entry name" value="ACETATE KINASE"/>
    <property type="match status" value="1"/>
</dbReference>
<dbReference type="HAMAP" id="MF_00020">
    <property type="entry name" value="Acetate_kinase"/>
    <property type="match status" value="1"/>
</dbReference>
<comment type="caution">
    <text evidence="10">The sequence shown here is derived from an EMBL/GenBank/DDBJ whole genome shotgun (WGS) entry which is preliminary data.</text>
</comment>
<keyword evidence="4 8" id="KW-0547">Nucleotide-binding</keyword>
<feature type="binding site" evidence="8">
    <location>
        <position position="7"/>
    </location>
    <ligand>
        <name>Mg(2+)</name>
        <dbReference type="ChEBI" id="CHEBI:18420"/>
    </ligand>
</feature>
<dbReference type="PIRSF" id="PIRSF000722">
    <property type="entry name" value="Acetate_prop_kin"/>
    <property type="match status" value="1"/>
</dbReference>
<accession>A0ABS4Q2B9</accession>
<dbReference type="NCBIfam" id="TIGR00016">
    <property type="entry name" value="ackA"/>
    <property type="match status" value="1"/>
</dbReference>
<evidence type="ECO:0000313" key="10">
    <source>
        <dbReference type="EMBL" id="MBP2185839.1"/>
    </source>
</evidence>
<evidence type="ECO:0000256" key="9">
    <source>
        <dbReference type="RuleBase" id="RU003835"/>
    </source>
</evidence>
<dbReference type="PANTHER" id="PTHR21060">
    <property type="entry name" value="ACETATE KINASE"/>
    <property type="match status" value="1"/>
</dbReference>
<keyword evidence="7 8" id="KW-0460">Magnesium</keyword>
<reference evidence="10 11" key="1">
    <citation type="submission" date="2021-03" db="EMBL/GenBank/DDBJ databases">
        <title>Sequencing the genomes of 1000 actinobacteria strains.</title>
        <authorList>
            <person name="Klenk H.-P."/>
        </authorList>
    </citation>
    <scope>NUCLEOTIDE SEQUENCE [LARGE SCALE GENOMIC DNA]</scope>
    <source>
        <strain evidence="10 11">DSM 45510</strain>
    </source>
</reference>
<keyword evidence="11" id="KW-1185">Reference proteome</keyword>
<dbReference type="RefSeq" id="WP_245369595.1">
    <property type="nucleotide sequence ID" value="NZ_JAGGMS010000001.1"/>
</dbReference>
<feature type="binding site" evidence="8">
    <location>
        <position position="352"/>
    </location>
    <ligand>
        <name>Mg(2+)</name>
        <dbReference type="ChEBI" id="CHEBI:18420"/>
    </ligand>
</feature>
<name>A0ABS4Q2B9_9PSEU</name>
<evidence type="ECO:0000256" key="6">
    <source>
        <dbReference type="ARBA" id="ARBA00022840"/>
    </source>
</evidence>
<evidence type="ECO:0000256" key="1">
    <source>
        <dbReference type="ARBA" id="ARBA00022490"/>
    </source>
</evidence>
<comment type="pathway">
    <text evidence="8">Metabolic intermediate biosynthesis; acetyl-CoA biosynthesis; acetyl-CoA from acetate: step 1/2.</text>
</comment>
<keyword evidence="2 8" id="KW-0808">Transferase</keyword>
<dbReference type="SUPFAM" id="SSF53067">
    <property type="entry name" value="Actin-like ATPase domain"/>
    <property type="match status" value="2"/>
</dbReference>
<keyword evidence="1 8" id="KW-0963">Cytoplasm</keyword>
<keyword evidence="5 8" id="KW-0418">Kinase</keyword>
<dbReference type="InterPro" id="IPR000890">
    <property type="entry name" value="Aliphatic_acid_kin_short-chain"/>
</dbReference>
<keyword evidence="3 8" id="KW-0479">Metal-binding</keyword>
<comment type="similarity">
    <text evidence="8 9">Belongs to the acetokinase family.</text>
</comment>
<comment type="function">
    <text evidence="8">Catalyzes the formation of acetyl phosphate from acetate and ATP. Can also catalyze the reverse reaction.</text>
</comment>
<comment type="cofactor">
    <cofactor evidence="8">
        <name>Mg(2+)</name>
        <dbReference type="ChEBI" id="CHEBI:18420"/>
    </cofactor>
    <cofactor evidence="8">
        <name>Mn(2+)</name>
        <dbReference type="ChEBI" id="CHEBI:29035"/>
    </cofactor>
    <text evidence="8">Mg(2+). Can also accept Mn(2+).</text>
</comment>
<comment type="subcellular location">
    <subcellularLocation>
        <location evidence="8">Cytoplasm</location>
    </subcellularLocation>
</comment>
<protein>
    <recommendedName>
        <fullName evidence="8">Acetate kinase</fullName>
        <ecNumber evidence="8">2.7.2.1</ecNumber>
    </recommendedName>
    <alternativeName>
        <fullName evidence="8">Acetokinase</fullName>
    </alternativeName>
</protein>
<dbReference type="EMBL" id="JAGGMS010000001">
    <property type="protein sequence ID" value="MBP2185839.1"/>
    <property type="molecule type" value="Genomic_DNA"/>
</dbReference>
<dbReference type="InterPro" id="IPR004372">
    <property type="entry name" value="Ac/propionate_kinase"/>
</dbReference>
<feature type="site" description="Transition state stabilizer" evidence="8">
    <location>
        <position position="151"/>
    </location>
</feature>
<feature type="binding site" evidence="8">
    <location>
        <position position="62"/>
    </location>
    <ligand>
        <name>substrate</name>
    </ligand>
</feature>
<evidence type="ECO:0000256" key="7">
    <source>
        <dbReference type="ARBA" id="ARBA00022842"/>
    </source>
</evidence>
<dbReference type="GO" id="GO:0008776">
    <property type="term" value="F:acetate kinase activity"/>
    <property type="evidence" value="ECO:0007669"/>
    <property type="project" value="UniProtKB-EC"/>
</dbReference>
<dbReference type="PRINTS" id="PR00471">
    <property type="entry name" value="ACETATEKNASE"/>
</dbReference>